<feature type="transmembrane region" description="Helical" evidence="1">
    <location>
        <begin position="72"/>
        <end position="92"/>
    </location>
</feature>
<proteinExistence type="predicted"/>
<dbReference type="InterPro" id="IPR016833">
    <property type="entry name" value="Put_Na-Bile_cotransptr"/>
</dbReference>
<feature type="transmembrane region" description="Helical" evidence="1">
    <location>
        <begin position="132"/>
        <end position="153"/>
    </location>
</feature>
<dbReference type="Gene3D" id="1.20.1530.20">
    <property type="match status" value="1"/>
</dbReference>
<feature type="transmembrane region" description="Helical" evidence="1">
    <location>
        <begin position="7"/>
        <end position="26"/>
    </location>
</feature>
<evidence type="ECO:0000256" key="1">
    <source>
        <dbReference type="SAM" id="Phobius"/>
    </source>
</evidence>
<evidence type="ECO:0008006" key="3">
    <source>
        <dbReference type="Google" id="ProtNLM"/>
    </source>
</evidence>
<keyword evidence="1" id="KW-0812">Transmembrane</keyword>
<protein>
    <recommendedName>
        <fullName evidence="3">Sodium/bile acid cotransporter</fullName>
    </recommendedName>
</protein>
<dbReference type="EMBL" id="HBGE01091770">
    <property type="protein sequence ID" value="CAD9177883.1"/>
    <property type="molecule type" value="Transcribed_RNA"/>
</dbReference>
<name>A0A7S1RWY8_ALECA</name>
<sequence>MGALQDFIVKNFLILGLLTVITFGLICPKPGLALVGVKVAGLTLPDVAIDIIFVVSGLALESFSDALQYKALGLGMTLVLLVTPLMAVPILYLPDLDPRLNVSLLQGMALFCVVPTTLSSGVTMITQAKGNVSLAILLTSVTNVLGVFTMSFSASKVFSAAITVSPWEMLAELIQLTLVPLCVGMALRRFVAPLREFAKRNKKKLGLSQNSCILFVVLLMISKAQAEISVASDSDIYLCLSLAAGVHLIYRIVGYVVATVARLPPEEWVTLVLMCSQKSLPVCVSVLQALPPDLRRKSGLFILPCVMAHAAQLIIDSMLAVRWQVQAQTAEAEYATLPGKP</sequence>
<organism evidence="2">
    <name type="scientific">Alexandrium catenella</name>
    <name type="common">Red tide dinoflagellate</name>
    <name type="synonym">Gonyaulax catenella</name>
    <dbReference type="NCBI Taxonomy" id="2925"/>
    <lineage>
        <taxon>Eukaryota</taxon>
        <taxon>Sar</taxon>
        <taxon>Alveolata</taxon>
        <taxon>Dinophyceae</taxon>
        <taxon>Gonyaulacales</taxon>
        <taxon>Pyrocystaceae</taxon>
        <taxon>Alexandrium</taxon>
    </lineage>
</organism>
<dbReference type="Pfam" id="PF13593">
    <property type="entry name" value="SBF_like"/>
    <property type="match status" value="1"/>
</dbReference>
<feature type="transmembrane region" description="Helical" evidence="1">
    <location>
        <begin position="104"/>
        <end position="125"/>
    </location>
</feature>
<gene>
    <name evidence="2" type="ORF">ACAT0790_LOCUS54652</name>
</gene>
<dbReference type="PANTHER" id="PTHR18640">
    <property type="entry name" value="SOLUTE CARRIER FAMILY 10 MEMBER 7"/>
    <property type="match status" value="1"/>
</dbReference>
<keyword evidence="1" id="KW-1133">Transmembrane helix</keyword>
<keyword evidence="1" id="KW-0472">Membrane</keyword>
<dbReference type="PANTHER" id="PTHR18640:SF10">
    <property type="entry name" value="SODIUM_METABOLITE COTRANSPORTER BASS4, CHLOROPLASTIC-RELATED"/>
    <property type="match status" value="1"/>
</dbReference>
<evidence type="ECO:0000313" key="2">
    <source>
        <dbReference type="EMBL" id="CAD9177883.1"/>
    </source>
</evidence>
<dbReference type="InterPro" id="IPR038770">
    <property type="entry name" value="Na+/solute_symporter_sf"/>
</dbReference>
<dbReference type="GO" id="GO:0009941">
    <property type="term" value="C:chloroplast envelope"/>
    <property type="evidence" value="ECO:0007669"/>
    <property type="project" value="TreeGrafter"/>
</dbReference>
<dbReference type="AlphaFoldDB" id="A0A7S1RWY8"/>
<feature type="transmembrane region" description="Helical" evidence="1">
    <location>
        <begin position="173"/>
        <end position="191"/>
    </location>
</feature>
<feature type="transmembrane region" description="Helical" evidence="1">
    <location>
        <begin position="236"/>
        <end position="261"/>
    </location>
</feature>
<feature type="transmembrane region" description="Helical" evidence="1">
    <location>
        <begin position="32"/>
        <end position="60"/>
    </location>
</feature>
<accession>A0A7S1RWY8</accession>
<reference evidence="2" key="1">
    <citation type="submission" date="2021-01" db="EMBL/GenBank/DDBJ databases">
        <authorList>
            <person name="Corre E."/>
            <person name="Pelletier E."/>
            <person name="Niang G."/>
            <person name="Scheremetjew M."/>
            <person name="Finn R."/>
            <person name="Kale V."/>
            <person name="Holt S."/>
            <person name="Cochrane G."/>
            <person name="Meng A."/>
            <person name="Brown T."/>
            <person name="Cohen L."/>
        </authorList>
    </citation>
    <scope>NUCLEOTIDE SEQUENCE</scope>
    <source>
        <strain evidence="2">OF101</strain>
    </source>
</reference>